<evidence type="ECO:0000313" key="2">
    <source>
        <dbReference type="EMBL" id="RED75971.1"/>
    </source>
</evidence>
<feature type="compositionally biased region" description="Low complexity" evidence="1">
    <location>
        <begin position="237"/>
        <end position="254"/>
    </location>
</feature>
<organism evidence="2 3">
    <name type="scientific">Cohnella phaseoli</name>
    <dbReference type="NCBI Taxonomy" id="456490"/>
    <lineage>
        <taxon>Bacteria</taxon>
        <taxon>Bacillati</taxon>
        <taxon>Bacillota</taxon>
        <taxon>Bacilli</taxon>
        <taxon>Bacillales</taxon>
        <taxon>Paenibacillaceae</taxon>
        <taxon>Cohnella</taxon>
    </lineage>
</organism>
<dbReference type="EMBL" id="QRDZ01000013">
    <property type="protein sequence ID" value="RED75971.1"/>
    <property type="molecule type" value="Genomic_DNA"/>
</dbReference>
<dbReference type="AlphaFoldDB" id="A0A3D9JPD5"/>
<protein>
    <recommendedName>
        <fullName evidence="4">SAF domain-containing protein</fullName>
    </recommendedName>
</protein>
<accession>A0A3D9JPD5</accession>
<sequence>MLQEVVIANEAHSANAILDVDQLIGLTVVVPISEQEEFLPWKLSKKEIVPKEGERYFSFKTDQIANVNNMVRKGDRVDVWVEFDTPKRAVLNGQNWHIGAIKIIEGLMVSSVKNAEGIEITDEKTISVFSQSEAEQLRNDRGKATGKAEQNTYIMNDDIYTAYVLGSIGGKVKLALPNLAATDSAEAKVTDVFQNVNGSSIFIKGMEEDQVINFTGEVSTQNVRGSQVEKEDEKSSFTDTQDTSSSSNVENSNE</sequence>
<feature type="region of interest" description="Disordered" evidence="1">
    <location>
        <begin position="221"/>
        <end position="254"/>
    </location>
</feature>
<comment type="caution">
    <text evidence="2">The sequence shown here is derived from an EMBL/GenBank/DDBJ whole genome shotgun (WGS) entry which is preliminary data.</text>
</comment>
<evidence type="ECO:0008006" key="4">
    <source>
        <dbReference type="Google" id="ProtNLM"/>
    </source>
</evidence>
<proteinExistence type="predicted"/>
<keyword evidence="3" id="KW-1185">Reference proteome</keyword>
<evidence type="ECO:0000313" key="3">
    <source>
        <dbReference type="Proteomes" id="UP000256977"/>
    </source>
</evidence>
<reference evidence="2 3" key="1">
    <citation type="submission" date="2018-07" db="EMBL/GenBank/DDBJ databases">
        <title>Genomic Encyclopedia of Type Strains, Phase III (KMG-III): the genomes of soil and plant-associated and newly described type strains.</title>
        <authorList>
            <person name="Whitman W."/>
        </authorList>
    </citation>
    <scope>NUCLEOTIDE SEQUENCE [LARGE SCALE GENOMIC DNA]</scope>
    <source>
        <strain evidence="2 3">CECT 7287</strain>
    </source>
</reference>
<evidence type="ECO:0000256" key="1">
    <source>
        <dbReference type="SAM" id="MobiDB-lite"/>
    </source>
</evidence>
<name>A0A3D9JPD5_9BACL</name>
<dbReference type="Proteomes" id="UP000256977">
    <property type="component" value="Unassembled WGS sequence"/>
</dbReference>
<feature type="compositionally biased region" description="Basic and acidic residues" evidence="1">
    <location>
        <begin position="227"/>
        <end position="236"/>
    </location>
</feature>
<gene>
    <name evidence="2" type="ORF">DFP98_11331</name>
</gene>